<sequence length="137" mass="15623">MTEMASVSARVAAALRRFCRLEWFKLAAEVHPFYSYQQLPYLAWRYAAPNGGVAVIFRTAAREIPQNVEWVFDSTVRNWSLSPARLVCRKDESNSTWFQEALQEITEDQDFCVAALADLELMVRYLADVEVPPGVMG</sequence>
<name>A0AAU2V4L4_9ACTN</name>
<accession>A0AAU2V4L4</accession>
<dbReference type="EMBL" id="CP108318">
    <property type="protein sequence ID" value="WTW62061.1"/>
    <property type="molecule type" value="Genomic_DNA"/>
</dbReference>
<evidence type="ECO:0000313" key="1">
    <source>
        <dbReference type="EMBL" id="WTW62061.1"/>
    </source>
</evidence>
<protein>
    <submittedName>
        <fullName evidence="1">Uncharacterized protein</fullName>
    </submittedName>
</protein>
<organism evidence="1">
    <name type="scientific">Streptomyces sp. NBC_00003</name>
    <dbReference type="NCBI Taxonomy" id="2903608"/>
    <lineage>
        <taxon>Bacteria</taxon>
        <taxon>Bacillati</taxon>
        <taxon>Actinomycetota</taxon>
        <taxon>Actinomycetes</taxon>
        <taxon>Kitasatosporales</taxon>
        <taxon>Streptomycetaceae</taxon>
        <taxon>Streptomyces</taxon>
    </lineage>
</organism>
<dbReference type="AlphaFoldDB" id="A0AAU2V4L4"/>
<reference evidence="1" key="1">
    <citation type="submission" date="2022-10" db="EMBL/GenBank/DDBJ databases">
        <title>The complete genomes of actinobacterial strains from the NBC collection.</title>
        <authorList>
            <person name="Joergensen T.S."/>
            <person name="Alvarez Arevalo M."/>
            <person name="Sterndorff E.B."/>
            <person name="Faurdal D."/>
            <person name="Vuksanovic O."/>
            <person name="Mourched A.-S."/>
            <person name="Charusanti P."/>
            <person name="Shaw S."/>
            <person name="Blin K."/>
            <person name="Weber T."/>
        </authorList>
    </citation>
    <scope>NUCLEOTIDE SEQUENCE</scope>
    <source>
        <strain evidence="1">NBC_00003</strain>
    </source>
</reference>
<gene>
    <name evidence="1" type="ORF">OG549_16110</name>
</gene>
<proteinExistence type="predicted"/>